<feature type="transmembrane region" description="Helical" evidence="11">
    <location>
        <begin position="357"/>
        <end position="381"/>
    </location>
</feature>
<dbReference type="PANTHER" id="PTHR10110">
    <property type="entry name" value="SODIUM/HYDROGEN EXCHANGER"/>
    <property type="match status" value="1"/>
</dbReference>
<feature type="transmembrane region" description="Helical" evidence="11">
    <location>
        <begin position="307"/>
        <end position="336"/>
    </location>
</feature>
<feature type="transmembrane region" description="Helical" evidence="11">
    <location>
        <begin position="181"/>
        <end position="202"/>
    </location>
</feature>
<comment type="subcellular location">
    <subcellularLocation>
        <location evidence="11">Cell inner membrane</location>
        <topology evidence="11">Multi-pass membrane protein</topology>
    </subcellularLocation>
    <subcellularLocation>
        <location evidence="1">Cell membrane</location>
        <topology evidence="1">Multi-pass membrane protein</topology>
    </subcellularLocation>
</comment>
<feature type="transmembrane region" description="Helical" evidence="11">
    <location>
        <begin position="268"/>
        <end position="287"/>
    </location>
</feature>
<evidence type="ECO:0000259" key="12">
    <source>
        <dbReference type="Pfam" id="PF00999"/>
    </source>
</evidence>
<keyword evidence="10 11" id="KW-0739">Sodium transport</keyword>
<feature type="domain" description="Cation/H+ exchanger transmembrane" evidence="12">
    <location>
        <begin position="11"/>
        <end position="417"/>
    </location>
</feature>
<evidence type="ECO:0000256" key="4">
    <source>
        <dbReference type="ARBA" id="ARBA00022475"/>
    </source>
</evidence>
<reference evidence="13 14" key="1">
    <citation type="submission" date="2019-06" db="EMBL/GenBank/DDBJ databases">
        <title>Pseudomonas bimorpha sp. nov. isolated from bovine raw milk and skim milk concentrate.</title>
        <authorList>
            <person name="Hofmann K."/>
            <person name="Huptas C."/>
            <person name="Doll E."/>
            <person name="Scherer S."/>
            <person name="Wenning M."/>
        </authorList>
    </citation>
    <scope>NUCLEOTIDE SEQUENCE [LARGE SCALE GENOMIC DNA]</scope>
    <source>
        <strain evidence="13 14">DSM 108990</strain>
    </source>
</reference>
<evidence type="ECO:0000256" key="3">
    <source>
        <dbReference type="ARBA" id="ARBA00022449"/>
    </source>
</evidence>
<dbReference type="GO" id="GO:0005886">
    <property type="term" value="C:plasma membrane"/>
    <property type="evidence" value="ECO:0007669"/>
    <property type="project" value="UniProtKB-SubCell"/>
</dbReference>
<evidence type="ECO:0000256" key="2">
    <source>
        <dbReference type="ARBA" id="ARBA00022448"/>
    </source>
</evidence>
<keyword evidence="6 11" id="KW-1133">Transmembrane helix</keyword>
<proteinExistence type="inferred from homology"/>
<evidence type="ECO:0000256" key="8">
    <source>
        <dbReference type="ARBA" id="ARBA00023065"/>
    </source>
</evidence>
<accession>A0A5C5Q1C0</accession>
<comment type="similarity">
    <text evidence="11">Belongs to the monovalent cation:proton antiporter 1 (CPA1) transporter (TC 2.A.36) family.</text>
</comment>
<keyword evidence="3 11" id="KW-0050">Antiport</keyword>
<evidence type="ECO:0000256" key="6">
    <source>
        <dbReference type="ARBA" id="ARBA00022989"/>
    </source>
</evidence>
<dbReference type="Proteomes" id="UP000317901">
    <property type="component" value="Unassembled WGS sequence"/>
</dbReference>
<keyword evidence="11" id="KW-0997">Cell inner membrane</keyword>
<dbReference type="Gene3D" id="6.10.140.1330">
    <property type="match status" value="1"/>
</dbReference>
<dbReference type="GO" id="GO:0015386">
    <property type="term" value="F:potassium:proton antiporter activity"/>
    <property type="evidence" value="ECO:0007669"/>
    <property type="project" value="TreeGrafter"/>
</dbReference>
<dbReference type="RefSeq" id="WP_122782428.1">
    <property type="nucleotide sequence ID" value="NZ_CP142033.1"/>
</dbReference>
<comment type="caution">
    <text evidence="13">The sequence shown here is derived from an EMBL/GenBank/DDBJ whole genome shotgun (WGS) entry which is preliminary data.</text>
</comment>
<evidence type="ECO:0000256" key="10">
    <source>
        <dbReference type="ARBA" id="ARBA00023201"/>
    </source>
</evidence>
<dbReference type="GO" id="GO:0015385">
    <property type="term" value="F:sodium:proton antiporter activity"/>
    <property type="evidence" value="ECO:0007669"/>
    <property type="project" value="InterPro"/>
</dbReference>
<dbReference type="InterPro" id="IPR018422">
    <property type="entry name" value="Cation/H_exchanger_CPA1"/>
</dbReference>
<sequence>MQTAYTVLILLMLVGVSRLLGRVIPLPLPLVQIAAGAALAWPTLGLHVALDPELFLFLFLPPLLFSDGWRIPKREFWRLRGPILTLAVGLVLFTVVGAGYFIHWLLPTIPLPVAFALAAVLSPTDAVAVSAIAQSRLPAPLMHMLQGEALMNDATGLVTFKFALVAAITGVFSLANASVTFLLVACGGLAIGVALSWVVGRMRSWMIARGWDDPATHVVFMLLLPFAAYVLAERLGASGILSAVAAGMMQSWLDLLPRQTSTRLLNRSVWSLLEFAFNGLIFLLLGLQLPDIIKAVVHLETHLWPTLMYRCFDVVVIFLVLIALRFIWVQSIWRLSGLLRRWRGKQELTMVPTARSCWILTVGGVRGAVTLAGVMSIPLLINEGIDFPERELLIFIAAGVILLSLIVACIALPLLLRGISKTSDDAKHNEVREAWRRTAEAAIHALETEEVVDPNEQPDAAQAALASELKAQIMSEYRHQLDVFNDSAEAQALASKMDELEGRLRLKALRAQRLELYSMRRHHEIGDEVLGEILRDLDLSEANLGAVK</sequence>
<dbReference type="PANTHER" id="PTHR10110:SF86">
    <property type="entry name" value="SODIUM_HYDROGEN EXCHANGER 7"/>
    <property type="match status" value="1"/>
</dbReference>
<dbReference type="EMBL" id="VFIP01000006">
    <property type="protein sequence ID" value="TWR98236.1"/>
    <property type="molecule type" value="Genomic_DNA"/>
</dbReference>
<dbReference type="InterPro" id="IPR004705">
    <property type="entry name" value="Cation/H_exchanger_CPA1_bac"/>
</dbReference>
<dbReference type="AlphaFoldDB" id="A0A5C5Q1C0"/>
<name>A0A5C5Q1C0_9PSED</name>
<feature type="transmembrane region" description="Helical" evidence="11">
    <location>
        <begin position="83"/>
        <end position="106"/>
    </location>
</feature>
<keyword evidence="8 11" id="KW-0406">Ion transport</keyword>
<comment type="caution">
    <text evidence="11">Lacks conserved residue(s) required for the propagation of feature annotation.</text>
</comment>
<dbReference type="GO" id="GO:0098719">
    <property type="term" value="P:sodium ion import across plasma membrane"/>
    <property type="evidence" value="ECO:0007669"/>
    <property type="project" value="TreeGrafter"/>
</dbReference>
<dbReference type="Pfam" id="PF00999">
    <property type="entry name" value="Na_H_Exchanger"/>
    <property type="match status" value="1"/>
</dbReference>
<evidence type="ECO:0000256" key="9">
    <source>
        <dbReference type="ARBA" id="ARBA00023136"/>
    </source>
</evidence>
<evidence type="ECO:0000313" key="13">
    <source>
        <dbReference type="EMBL" id="TWR98236.1"/>
    </source>
</evidence>
<keyword evidence="5 11" id="KW-0812">Transmembrane</keyword>
<comment type="function">
    <text evidence="11">Na(+)/H(+) antiporter that extrudes sodium in exchange for external protons.</text>
</comment>
<evidence type="ECO:0000256" key="7">
    <source>
        <dbReference type="ARBA" id="ARBA00023053"/>
    </source>
</evidence>
<keyword evidence="7 11" id="KW-0915">Sodium</keyword>
<feature type="transmembrane region" description="Helical" evidence="11">
    <location>
        <begin position="214"/>
        <end position="232"/>
    </location>
</feature>
<feature type="transmembrane region" description="Helical" evidence="11">
    <location>
        <begin position="154"/>
        <end position="175"/>
    </location>
</feature>
<dbReference type="OrthoDB" id="9809206at2"/>
<feature type="transmembrane region" description="Helical" evidence="11">
    <location>
        <begin position="393"/>
        <end position="416"/>
    </location>
</feature>
<evidence type="ECO:0000313" key="14">
    <source>
        <dbReference type="Proteomes" id="UP000317901"/>
    </source>
</evidence>
<keyword evidence="9 11" id="KW-0472">Membrane</keyword>
<gene>
    <name evidence="13" type="ORF">FJD37_04515</name>
</gene>
<organism evidence="13 14">
    <name type="scientific">Pseudomonas saxonica</name>
    <dbReference type="NCBI Taxonomy" id="2600598"/>
    <lineage>
        <taxon>Bacteria</taxon>
        <taxon>Pseudomonadati</taxon>
        <taxon>Pseudomonadota</taxon>
        <taxon>Gammaproteobacteria</taxon>
        <taxon>Pseudomonadales</taxon>
        <taxon>Pseudomonadaceae</taxon>
        <taxon>Pseudomonas</taxon>
    </lineage>
</organism>
<evidence type="ECO:0000256" key="5">
    <source>
        <dbReference type="ARBA" id="ARBA00022692"/>
    </source>
</evidence>
<keyword evidence="4" id="KW-1003">Cell membrane</keyword>
<protein>
    <submittedName>
        <fullName evidence="13">Na+/H+ antiporter</fullName>
    </submittedName>
</protein>
<keyword evidence="2 11" id="KW-0813">Transport</keyword>
<evidence type="ECO:0000256" key="11">
    <source>
        <dbReference type="RuleBase" id="RU366002"/>
    </source>
</evidence>
<dbReference type="NCBIfam" id="TIGR00831">
    <property type="entry name" value="a_cpa1"/>
    <property type="match status" value="1"/>
</dbReference>
<dbReference type="GO" id="GO:0051453">
    <property type="term" value="P:regulation of intracellular pH"/>
    <property type="evidence" value="ECO:0007669"/>
    <property type="project" value="TreeGrafter"/>
</dbReference>
<feature type="transmembrane region" description="Helical" evidence="11">
    <location>
        <begin position="112"/>
        <end position="133"/>
    </location>
</feature>
<dbReference type="InterPro" id="IPR006153">
    <property type="entry name" value="Cation/H_exchanger_TM"/>
</dbReference>
<evidence type="ECO:0000256" key="1">
    <source>
        <dbReference type="ARBA" id="ARBA00004651"/>
    </source>
</evidence>